<dbReference type="NCBIfam" id="NF033563">
    <property type="entry name" value="transpos_IS30"/>
    <property type="match status" value="1"/>
</dbReference>
<dbReference type="PROSITE" id="PS50994">
    <property type="entry name" value="INTEGRASE"/>
    <property type="match status" value="1"/>
</dbReference>
<dbReference type="GO" id="GO:0005829">
    <property type="term" value="C:cytosol"/>
    <property type="evidence" value="ECO:0007669"/>
    <property type="project" value="TreeGrafter"/>
</dbReference>
<dbReference type="EMBL" id="LR214950">
    <property type="protein sequence ID" value="VEU58679.1"/>
    <property type="molecule type" value="Genomic_DNA"/>
</dbReference>
<dbReference type="InterPro" id="IPR036397">
    <property type="entry name" value="RNaseH_sf"/>
</dbReference>
<dbReference type="Proteomes" id="UP000290568">
    <property type="component" value="Chromosome"/>
</dbReference>
<evidence type="ECO:0000259" key="2">
    <source>
        <dbReference type="PROSITE" id="PS50994"/>
    </source>
</evidence>
<evidence type="ECO:0000256" key="1">
    <source>
        <dbReference type="ARBA" id="ARBA00023172"/>
    </source>
</evidence>
<dbReference type="InterPro" id="IPR025246">
    <property type="entry name" value="IS30-like_HTH"/>
</dbReference>
<sequence>MNYKRICFKNRVQLELFLKDYSISLGRIAKILGFSKSTIWREIKNNSTENGYIAEEAENKSKIREKWKYQFKLESDFYYFKDFTKVFLENFDNTYSGVKITWFKIKNHYDFPIPTIKTIYNWMNSGLWALTIKNKLRPRYKKGGKRTGDTITRLVGNRYVIPITFRPKNVNDRSEFGHWEADLIVGKKGKTTAHLLTFEERQTRYGLIRKVPDKNPWNVAKVLFELIKEKRLNVKSITIDNGLEFKSFFMIGYRLQIKIYKADSYASFQKGSIENFNGLIRRKYPKKTNFIKISDEEIMETEKQINNMPREILDYFSADELFFDLNYHKKPWDSKIQEIQLYDRPFRKRKSNTERNKFFKWYKK</sequence>
<dbReference type="RefSeq" id="WP_223211651.1">
    <property type="nucleotide sequence ID" value="NZ_LR214950.1"/>
</dbReference>
<dbReference type="Pfam" id="PF13936">
    <property type="entry name" value="HTH_38"/>
    <property type="match status" value="1"/>
</dbReference>
<keyword evidence="1" id="KW-0233">DNA recombination</keyword>
<proteinExistence type="predicted"/>
<reference evidence="3 4" key="1">
    <citation type="submission" date="2019-01" db="EMBL/GenBank/DDBJ databases">
        <authorList>
            <consortium name="Pathogen Informatics"/>
        </authorList>
    </citation>
    <scope>NUCLEOTIDE SEQUENCE [LARGE SCALE GENOMIC DNA]</scope>
    <source>
        <strain evidence="3 4">NCTC10183</strain>
    </source>
</reference>
<dbReference type="GO" id="GO:0006310">
    <property type="term" value="P:DNA recombination"/>
    <property type="evidence" value="ECO:0007669"/>
    <property type="project" value="UniProtKB-KW"/>
</dbReference>
<dbReference type="InterPro" id="IPR053392">
    <property type="entry name" value="Transposase_IS30-like"/>
</dbReference>
<dbReference type="SUPFAM" id="SSF53098">
    <property type="entry name" value="Ribonuclease H-like"/>
    <property type="match status" value="1"/>
</dbReference>
<dbReference type="GO" id="GO:0004803">
    <property type="term" value="F:transposase activity"/>
    <property type="evidence" value="ECO:0007669"/>
    <property type="project" value="TreeGrafter"/>
</dbReference>
<name>A0A449A357_9BACT</name>
<dbReference type="InterPro" id="IPR051917">
    <property type="entry name" value="Transposase-Integrase"/>
</dbReference>
<dbReference type="PANTHER" id="PTHR10948">
    <property type="entry name" value="TRANSPOSASE"/>
    <property type="match status" value="1"/>
</dbReference>
<organism evidence="3 4">
    <name type="scientific">Mycoplasmopsis gallinacea</name>
    <dbReference type="NCBI Taxonomy" id="29556"/>
    <lineage>
        <taxon>Bacteria</taxon>
        <taxon>Bacillati</taxon>
        <taxon>Mycoplasmatota</taxon>
        <taxon>Mycoplasmoidales</taxon>
        <taxon>Metamycoplasmataceae</taxon>
        <taxon>Mycoplasmopsis</taxon>
    </lineage>
</organism>
<dbReference type="GO" id="GO:0015074">
    <property type="term" value="P:DNA integration"/>
    <property type="evidence" value="ECO:0007669"/>
    <property type="project" value="InterPro"/>
</dbReference>
<protein>
    <submittedName>
        <fullName evidence="3">Transposase</fullName>
    </submittedName>
</protein>
<dbReference type="GO" id="GO:0003676">
    <property type="term" value="F:nucleic acid binding"/>
    <property type="evidence" value="ECO:0007669"/>
    <property type="project" value="InterPro"/>
</dbReference>
<evidence type="ECO:0000313" key="3">
    <source>
        <dbReference type="EMBL" id="VEU58679.1"/>
    </source>
</evidence>
<dbReference type="InterPro" id="IPR012337">
    <property type="entry name" value="RNaseH-like_sf"/>
</dbReference>
<gene>
    <name evidence="3" type="ORF">NCTC10183_00448</name>
</gene>
<dbReference type="InterPro" id="IPR001584">
    <property type="entry name" value="Integrase_cat-core"/>
</dbReference>
<dbReference type="PANTHER" id="PTHR10948:SF23">
    <property type="entry name" value="TRANSPOSASE INSI FOR INSERTION SEQUENCE ELEMENT IS30A-RELATED"/>
    <property type="match status" value="1"/>
</dbReference>
<dbReference type="GO" id="GO:0032196">
    <property type="term" value="P:transposition"/>
    <property type="evidence" value="ECO:0007669"/>
    <property type="project" value="TreeGrafter"/>
</dbReference>
<dbReference type="AlphaFoldDB" id="A0A449A357"/>
<feature type="domain" description="Integrase catalytic" evidence="2">
    <location>
        <begin position="163"/>
        <end position="326"/>
    </location>
</feature>
<accession>A0A449A357</accession>
<evidence type="ECO:0000313" key="4">
    <source>
        <dbReference type="Proteomes" id="UP000290568"/>
    </source>
</evidence>
<dbReference type="Gene3D" id="3.30.420.10">
    <property type="entry name" value="Ribonuclease H-like superfamily/Ribonuclease H"/>
    <property type="match status" value="1"/>
</dbReference>
<keyword evidence="4" id="KW-1185">Reference proteome</keyword>